<evidence type="ECO:0000313" key="6">
    <source>
        <dbReference type="Proteomes" id="UP000694397"/>
    </source>
</evidence>
<dbReference type="GO" id="GO:0042026">
    <property type="term" value="P:protein refolding"/>
    <property type="evidence" value="ECO:0007669"/>
    <property type="project" value="TreeGrafter"/>
</dbReference>
<dbReference type="InterPro" id="IPR001436">
    <property type="entry name" value="Alpha-crystallin/sHSP_animal"/>
</dbReference>
<reference evidence="5 6" key="1">
    <citation type="submission" date="2019-04" db="EMBL/GenBank/DDBJ databases">
        <authorList>
            <consortium name="Wellcome Sanger Institute Data Sharing"/>
        </authorList>
    </citation>
    <scope>NUCLEOTIDE SEQUENCE [LARGE SCALE GENOMIC DNA]</scope>
</reference>
<dbReference type="GO" id="GO:0005737">
    <property type="term" value="C:cytoplasm"/>
    <property type="evidence" value="ECO:0007669"/>
    <property type="project" value="TreeGrafter"/>
</dbReference>
<dbReference type="AlphaFoldDB" id="A0A8C9WPP8"/>
<dbReference type="GO" id="GO:0051082">
    <property type="term" value="F:unfolded protein binding"/>
    <property type="evidence" value="ECO:0007669"/>
    <property type="project" value="TreeGrafter"/>
</dbReference>
<gene>
    <name evidence="5" type="primary">LOC114910728</name>
</gene>
<reference evidence="5" key="3">
    <citation type="submission" date="2025-09" db="UniProtKB">
        <authorList>
            <consortium name="Ensembl"/>
        </authorList>
    </citation>
    <scope>IDENTIFICATION</scope>
</reference>
<keyword evidence="6" id="KW-1185">Reference proteome</keyword>
<sequence length="212" mass="24328">MCSYMLQPFSFTPLVDSDWPVRSLWPQCRPLLFPREMLLRNMREMRGSLDILEKLQQQILEEFDHVPSSSSSLEPLKYHLEKEGESFALTLDTKDFSPEELCVKQLGRKLRVSGKSEKKQEDGKGSYCYRRQEFRREFELPEDVNPEAVSCSFADGRLRIRAPREALRAAAERVLPIDTTSPDVSSARNPQLSVFALCSCLVPTVRSPVRNS</sequence>
<dbReference type="Ensembl" id="ENSSFOT00015053039.1">
    <property type="protein sequence ID" value="ENSSFOP00015076981.1"/>
    <property type="gene ID" value="ENSSFOG00015024946.1"/>
</dbReference>
<dbReference type="GO" id="GO:0009408">
    <property type="term" value="P:response to heat"/>
    <property type="evidence" value="ECO:0007669"/>
    <property type="project" value="TreeGrafter"/>
</dbReference>
<dbReference type="SUPFAM" id="SSF49764">
    <property type="entry name" value="HSP20-like chaperones"/>
    <property type="match status" value="1"/>
</dbReference>
<dbReference type="Proteomes" id="UP000694397">
    <property type="component" value="Chromosome 6"/>
</dbReference>
<dbReference type="GeneTree" id="ENSGT00670000098179"/>
<proteinExistence type="inferred from homology"/>
<dbReference type="Pfam" id="PF00011">
    <property type="entry name" value="HSP20"/>
    <property type="match status" value="1"/>
</dbReference>
<dbReference type="PANTHER" id="PTHR45640">
    <property type="entry name" value="HEAT SHOCK PROTEIN HSP-12.2-RELATED"/>
    <property type="match status" value="1"/>
</dbReference>
<dbReference type="CDD" id="cd06481">
    <property type="entry name" value="ACD_HspB9_like"/>
    <property type="match status" value="1"/>
</dbReference>
<comment type="similarity">
    <text evidence="2 3">Belongs to the small heat shock protein (HSP20) family.</text>
</comment>
<keyword evidence="1" id="KW-0346">Stress response</keyword>
<evidence type="ECO:0000256" key="1">
    <source>
        <dbReference type="ARBA" id="ARBA00023016"/>
    </source>
</evidence>
<evidence type="ECO:0000256" key="2">
    <source>
        <dbReference type="PROSITE-ProRule" id="PRU00285"/>
    </source>
</evidence>
<dbReference type="OrthoDB" id="9942401at2759"/>
<organism evidence="5 6">
    <name type="scientific">Scleropages formosus</name>
    <name type="common">Asian bonytongue</name>
    <name type="synonym">Osteoglossum formosum</name>
    <dbReference type="NCBI Taxonomy" id="113540"/>
    <lineage>
        <taxon>Eukaryota</taxon>
        <taxon>Metazoa</taxon>
        <taxon>Chordata</taxon>
        <taxon>Craniata</taxon>
        <taxon>Vertebrata</taxon>
        <taxon>Euteleostomi</taxon>
        <taxon>Actinopterygii</taxon>
        <taxon>Neopterygii</taxon>
        <taxon>Teleostei</taxon>
        <taxon>Osteoglossocephala</taxon>
        <taxon>Osteoglossomorpha</taxon>
        <taxon>Osteoglossiformes</taxon>
        <taxon>Osteoglossidae</taxon>
        <taxon>Scleropages</taxon>
    </lineage>
</organism>
<evidence type="ECO:0000256" key="3">
    <source>
        <dbReference type="RuleBase" id="RU003616"/>
    </source>
</evidence>
<dbReference type="PROSITE" id="PS01031">
    <property type="entry name" value="SHSP"/>
    <property type="match status" value="1"/>
</dbReference>
<protein>
    <recommendedName>
        <fullName evidence="4">SHSP domain-containing protein</fullName>
    </recommendedName>
</protein>
<name>A0A8C9WPP8_SCLFO</name>
<dbReference type="PANTHER" id="PTHR45640:SF2">
    <property type="entry name" value="HEAT SHOCK PROTEIN BETA-11-RELATED"/>
    <property type="match status" value="1"/>
</dbReference>
<dbReference type="InterPro" id="IPR002068">
    <property type="entry name" value="A-crystallin/Hsp20_dom"/>
</dbReference>
<evidence type="ECO:0000313" key="5">
    <source>
        <dbReference type="Ensembl" id="ENSSFOP00015076981.1"/>
    </source>
</evidence>
<dbReference type="InterPro" id="IPR008978">
    <property type="entry name" value="HSP20-like_chaperone"/>
</dbReference>
<dbReference type="GO" id="GO:0005634">
    <property type="term" value="C:nucleus"/>
    <property type="evidence" value="ECO:0007669"/>
    <property type="project" value="TreeGrafter"/>
</dbReference>
<feature type="domain" description="SHSP" evidence="4">
    <location>
        <begin position="67"/>
        <end position="180"/>
    </location>
</feature>
<evidence type="ECO:0000259" key="4">
    <source>
        <dbReference type="PROSITE" id="PS01031"/>
    </source>
</evidence>
<accession>A0A8C9WPP8</accession>
<dbReference type="Gene3D" id="2.60.40.790">
    <property type="match status" value="1"/>
</dbReference>
<reference evidence="5" key="2">
    <citation type="submission" date="2025-08" db="UniProtKB">
        <authorList>
            <consortium name="Ensembl"/>
        </authorList>
    </citation>
    <scope>IDENTIFICATION</scope>
</reference>